<evidence type="ECO:0000313" key="18">
    <source>
        <dbReference type="Proteomes" id="UP000576480"/>
    </source>
</evidence>
<sequence length="227" mass="25421">MYGEEELLPISALQHLLFCERRAALICLEGQWQDNIFTAEGGLLHEQTHQAETEHRGNLRLARGLWLRSLTLGLYGRADVIEFQLVGDAQPGMAIPLPDADGLWRPFPVEYKRGRLRSEESFEVQLCAQALCLEEMRGINIPAGALYYGKTRRRLEISFDRAIRERTKNAANRLHELVSAGITPPARPQAKCRSCSLVGVCLPAATSQRGDVKRYLKQATTTPEIAP</sequence>
<evidence type="ECO:0000256" key="5">
    <source>
        <dbReference type="ARBA" id="ARBA00022722"/>
    </source>
</evidence>
<dbReference type="PANTHER" id="PTHR36531">
    <property type="entry name" value="CRISPR-ASSOCIATED EXONUCLEASE CAS4"/>
    <property type="match status" value="1"/>
</dbReference>
<accession>A0A6V8NS37</accession>
<evidence type="ECO:0000259" key="14">
    <source>
        <dbReference type="Pfam" id="PF01930"/>
    </source>
</evidence>
<comment type="caution">
    <text evidence="15">The sequence shown here is derived from an EMBL/GenBank/DDBJ whole genome shotgun (WGS) entry which is preliminary data.</text>
</comment>
<evidence type="ECO:0000313" key="17">
    <source>
        <dbReference type="EMBL" id="GFP35109.1"/>
    </source>
</evidence>
<dbReference type="GO" id="GO:0051607">
    <property type="term" value="P:defense response to virus"/>
    <property type="evidence" value="ECO:0007669"/>
    <property type="project" value="UniProtKB-KW"/>
</dbReference>
<evidence type="ECO:0000256" key="4">
    <source>
        <dbReference type="ARBA" id="ARBA00020049"/>
    </source>
</evidence>
<keyword evidence="7 13" id="KW-0378">Hydrolase</keyword>
<dbReference type="Proteomes" id="UP000580051">
    <property type="component" value="Unassembled WGS sequence"/>
</dbReference>
<evidence type="ECO:0000256" key="11">
    <source>
        <dbReference type="ARBA" id="ARBA00023118"/>
    </source>
</evidence>
<dbReference type="InterPro" id="IPR011604">
    <property type="entry name" value="PDDEXK-like_dom_sf"/>
</dbReference>
<keyword evidence="20" id="KW-1185">Reference proteome</keyword>
<dbReference type="InterPro" id="IPR051827">
    <property type="entry name" value="Cas4_exonuclease"/>
</dbReference>
<evidence type="ECO:0000313" key="15">
    <source>
        <dbReference type="EMBL" id="GFP21256.1"/>
    </source>
</evidence>
<dbReference type="Gene3D" id="3.90.320.10">
    <property type="match status" value="1"/>
</dbReference>
<evidence type="ECO:0000256" key="6">
    <source>
        <dbReference type="ARBA" id="ARBA00022723"/>
    </source>
</evidence>
<dbReference type="Proteomes" id="UP000576480">
    <property type="component" value="Unassembled WGS sequence"/>
</dbReference>
<dbReference type="EMBL" id="BLSB01000051">
    <property type="protein sequence ID" value="GFP35109.1"/>
    <property type="molecule type" value="Genomic_DNA"/>
</dbReference>
<keyword evidence="9 13" id="KW-0408">Iron</keyword>
<evidence type="ECO:0000313" key="16">
    <source>
        <dbReference type="EMBL" id="GFP27757.1"/>
    </source>
</evidence>
<evidence type="ECO:0000256" key="13">
    <source>
        <dbReference type="RuleBase" id="RU365022"/>
    </source>
</evidence>
<evidence type="ECO:0000256" key="12">
    <source>
        <dbReference type="ARBA" id="ARBA00023211"/>
    </source>
</evidence>
<keyword evidence="11 13" id="KW-0051">Antiviral defense</keyword>
<dbReference type="Proteomes" id="UP000591948">
    <property type="component" value="Unassembled WGS sequence"/>
</dbReference>
<comment type="cofactor">
    <cofactor evidence="13">
        <name>iron-sulfur cluster</name>
        <dbReference type="ChEBI" id="CHEBI:30408"/>
    </cofactor>
</comment>
<evidence type="ECO:0000256" key="8">
    <source>
        <dbReference type="ARBA" id="ARBA00022839"/>
    </source>
</evidence>
<feature type="domain" description="DUF83" evidence="14">
    <location>
        <begin position="107"/>
        <end position="202"/>
    </location>
</feature>
<dbReference type="GO" id="GO:0046872">
    <property type="term" value="F:metal ion binding"/>
    <property type="evidence" value="ECO:0007669"/>
    <property type="project" value="UniProtKB-KW"/>
</dbReference>
<dbReference type="EMBL" id="BLRY01000063">
    <property type="protein sequence ID" value="GFP27757.1"/>
    <property type="molecule type" value="Genomic_DNA"/>
</dbReference>
<reference evidence="18 19" key="1">
    <citation type="journal article" date="2020" name="Front. Microbiol.">
        <title>Single-cell genomics of novel Actinobacteria with the Wood-Ljungdahl pathway discovered in a serpentinizing system.</title>
        <authorList>
            <person name="Merino N."/>
            <person name="Kawai M."/>
            <person name="Boyd E.S."/>
            <person name="Colman D.R."/>
            <person name="McGlynn S.E."/>
            <person name="Nealson K.H."/>
            <person name="Kurokawa K."/>
            <person name="Hongoh Y."/>
        </authorList>
    </citation>
    <scope>NUCLEOTIDE SEQUENCE [LARGE SCALE GENOMIC DNA]</scope>
    <source>
        <strain evidence="15 19">S06</strain>
        <strain evidence="16 20">S33</strain>
        <strain evidence="17 18">S43</strain>
    </source>
</reference>
<keyword evidence="12 13" id="KW-0464">Manganese</keyword>
<dbReference type="GO" id="GO:0004527">
    <property type="term" value="F:exonuclease activity"/>
    <property type="evidence" value="ECO:0007669"/>
    <property type="project" value="UniProtKB-KW"/>
</dbReference>
<comment type="cofactor">
    <cofactor evidence="1">
        <name>[4Fe-4S] cluster</name>
        <dbReference type="ChEBI" id="CHEBI:49883"/>
    </cofactor>
</comment>
<evidence type="ECO:0000256" key="7">
    <source>
        <dbReference type="ARBA" id="ARBA00022801"/>
    </source>
</evidence>
<gene>
    <name evidence="15" type="ORF">HKBW3S06_00482</name>
    <name evidence="16" type="ORF">HKBW3S33_01167</name>
    <name evidence="17" type="ORF">HKBW3S43_00901</name>
</gene>
<dbReference type="NCBIfam" id="TIGR00372">
    <property type="entry name" value="cas4"/>
    <property type="match status" value="1"/>
</dbReference>
<dbReference type="AlphaFoldDB" id="A0A6V8NS37"/>
<dbReference type="InterPro" id="IPR022765">
    <property type="entry name" value="Dna2/Cas4_DUF83"/>
</dbReference>
<comment type="cofactor">
    <cofactor evidence="13">
        <name>Mg(2+)</name>
        <dbReference type="ChEBI" id="CHEBI:18420"/>
    </cofactor>
    <cofactor evidence="13">
        <name>Mn(2+)</name>
        <dbReference type="ChEBI" id="CHEBI:29035"/>
    </cofactor>
    <text evidence="13">Mg(2+) or Mn(2+) required for ssDNA cleavage activity.</text>
</comment>
<dbReference type="Pfam" id="PF01930">
    <property type="entry name" value="Cas_Cas4"/>
    <property type="match status" value="1"/>
</dbReference>
<dbReference type="EMBL" id="BLRV01000029">
    <property type="protein sequence ID" value="GFP21256.1"/>
    <property type="molecule type" value="Genomic_DNA"/>
</dbReference>
<organism evidence="15 19">
    <name type="scientific">Candidatus Hakubella thermalkaliphila</name>
    <dbReference type="NCBI Taxonomy" id="2754717"/>
    <lineage>
        <taxon>Bacteria</taxon>
        <taxon>Bacillati</taxon>
        <taxon>Actinomycetota</taxon>
        <taxon>Actinomycetota incertae sedis</taxon>
        <taxon>Candidatus Hakubellales</taxon>
        <taxon>Candidatus Hakubellaceae</taxon>
        <taxon>Candidatus Hakubella</taxon>
    </lineage>
</organism>
<evidence type="ECO:0000256" key="3">
    <source>
        <dbReference type="ARBA" id="ARBA00012768"/>
    </source>
</evidence>
<keyword evidence="5 13" id="KW-0540">Nuclease</keyword>
<keyword evidence="10 13" id="KW-0411">Iron-sulfur</keyword>
<comment type="function">
    <text evidence="13">CRISPR (clustered regularly interspaced short palindromic repeat) is an adaptive immune system that provides protection against mobile genetic elements (viruses, transposable elements and conjugative plasmids). CRISPR clusters contain sequences complementary to antecedent mobile elements and target invading nucleic acids. CRISPR clusters are transcribed and processed into CRISPR RNA (crRNA).</text>
</comment>
<keyword evidence="6 13" id="KW-0479">Metal-binding</keyword>
<evidence type="ECO:0000256" key="2">
    <source>
        <dbReference type="ARBA" id="ARBA00009189"/>
    </source>
</evidence>
<dbReference type="GO" id="GO:0051536">
    <property type="term" value="F:iron-sulfur cluster binding"/>
    <property type="evidence" value="ECO:0007669"/>
    <property type="project" value="UniProtKB-KW"/>
</dbReference>
<evidence type="ECO:0000256" key="10">
    <source>
        <dbReference type="ARBA" id="ARBA00023014"/>
    </source>
</evidence>
<comment type="similarity">
    <text evidence="2 13">Belongs to the CRISPR-associated exonuclease Cas4 family.</text>
</comment>
<keyword evidence="8 13" id="KW-0269">Exonuclease</keyword>
<dbReference type="InterPro" id="IPR013343">
    <property type="entry name" value="CRISPR-assoc_prot_Cas4"/>
</dbReference>
<dbReference type="PANTHER" id="PTHR36531:SF6">
    <property type="entry name" value="DNA REPLICATION ATP-DEPENDENT HELICASE_NUCLEASE DNA2"/>
    <property type="match status" value="1"/>
</dbReference>
<evidence type="ECO:0000313" key="20">
    <source>
        <dbReference type="Proteomes" id="UP000591948"/>
    </source>
</evidence>
<evidence type="ECO:0000313" key="19">
    <source>
        <dbReference type="Proteomes" id="UP000580051"/>
    </source>
</evidence>
<evidence type="ECO:0000256" key="1">
    <source>
        <dbReference type="ARBA" id="ARBA00001966"/>
    </source>
</evidence>
<proteinExistence type="inferred from homology"/>
<dbReference type="EC" id="3.1.12.1" evidence="3 13"/>
<name>A0A6V8NS37_9ACTN</name>
<protein>
    <recommendedName>
        <fullName evidence="4 13">CRISPR-associated exonuclease Cas4</fullName>
        <ecNumber evidence="3 13">3.1.12.1</ecNumber>
    </recommendedName>
</protein>
<evidence type="ECO:0000256" key="9">
    <source>
        <dbReference type="ARBA" id="ARBA00023004"/>
    </source>
</evidence>